<keyword evidence="11" id="KW-0511">Multifunctional enzyme</keyword>
<evidence type="ECO:0000256" key="1">
    <source>
        <dbReference type="ARBA" id="ARBA00004236"/>
    </source>
</evidence>
<dbReference type="GO" id="GO:0030288">
    <property type="term" value="C:outer membrane-bounded periplasmic space"/>
    <property type="evidence" value="ECO:0007669"/>
    <property type="project" value="TreeGrafter"/>
</dbReference>
<evidence type="ECO:0000256" key="6">
    <source>
        <dbReference type="ARBA" id="ARBA00022679"/>
    </source>
</evidence>
<dbReference type="InterPro" id="IPR023346">
    <property type="entry name" value="Lysozyme-like_dom_sf"/>
</dbReference>
<evidence type="ECO:0000256" key="13">
    <source>
        <dbReference type="ARBA" id="ARBA00044770"/>
    </source>
</evidence>
<dbReference type="PANTHER" id="PTHR32282:SF11">
    <property type="entry name" value="PENICILLIN-BINDING PROTEIN 1B"/>
    <property type="match status" value="1"/>
</dbReference>
<keyword evidence="3" id="KW-0121">Carboxypeptidase</keyword>
<evidence type="ECO:0000256" key="4">
    <source>
        <dbReference type="ARBA" id="ARBA00022670"/>
    </source>
</evidence>
<comment type="caution">
    <text evidence="17">The sequence shown here is derived from an EMBL/GenBank/DDBJ whole genome shotgun (WGS) entry which is preliminary data.</text>
</comment>
<evidence type="ECO:0000256" key="3">
    <source>
        <dbReference type="ARBA" id="ARBA00022645"/>
    </source>
</evidence>
<dbReference type="EMBL" id="JACOYY010000050">
    <property type="protein sequence ID" value="MBI2052378.1"/>
    <property type="molecule type" value="Genomic_DNA"/>
</dbReference>
<dbReference type="Proteomes" id="UP000786662">
    <property type="component" value="Unassembled WGS sequence"/>
</dbReference>
<keyword evidence="5" id="KW-0328">Glycosyltransferase</keyword>
<dbReference type="Pfam" id="PF00905">
    <property type="entry name" value="Transpeptidase"/>
    <property type="match status" value="1"/>
</dbReference>
<dbReference type="GO" id="GO:0071555">
    <property type="term" value="P:cell wall organization"/>
    <property type="evidence" value="ECO:0007669"/>
    <property type="project" value="UniProtKB-KW"/>
</dbReference>
<dbReference type="AlphaFoldDB" id="A0A9D6DS90"/>
<evidence type="ECO:0000313" key="17">
    <source>
        <dbReference type="EMBL" id="MBI2052378.1"/>
    </source>
</evidence>
<dbReference type="GO" id="GO:0008955">
    <property type="term" value="F:peptidoglycan glycosyltransferase activity"/>
    <property type="evidence" value="ECO:0007669"/>
    <property type="project" value="UniProtKB-EC"/>
</dbReference>
<dbReference type="SUPFAM" id="SSF53955">
    <property type="entry name" value="Lysozyme-like"/>
    <property type="match status" value="1"/>
</dbReference>
<name>A0A9D6DS90_9BACT</name>
<evidence type="ECO:0000256" key="8">
    <source>
        <dbReference type="ARBA" id="ARBA00022960"/>
    </source>
</evidence>
<dbReference type="GO" id="GO:0005886">
    <property type="term" value="C:plasma membrane"/>
    <property type="evidence" value="ECO:0007669"/>
    <property type="project" value="UniProtKB-SubCell"/>
</dbReference>
<feature type="domain" description="Penicillin-binding protein transpeptidase" evidence="15">
    <location>
        <begin position="217"/>
        <end position="516"/>
    </location>
</feature>
<dbReference type="InterPro" id="IPR001264">
    <property type="entry name" value="Glyco_trans_51"/>
</dbReference>
<dbReference type="InterPro" id="IPR001460">
    <property type="entry name" value="PCN-bd_Tpept"/>
</dbReference>
<evidence type="ECO:0000313" key="18">
    <source>
        <dbReference type="Proteomes" id="UP000786662"/>
    </source>
</evidence>
<evidence type="ECO:0000256" key="2">
    <source>
        <dbReference type="ARBA" id="ARBA00022475"/>
    </source>
</evidence>
<organism evidence="17 18">
    <name type="scientific">Candidatus Sungiibacteriota bacterium</name>
    <dbReference type="NCBI Taxonomy" id="2750080"/>
    <lineage>
        <taxon>Bacteria</taxon>
        <taxon>Candidatus Sungiibacteriota</taxon>
    </lineage>
</organism>
<dbReference type="InterPro" id="IPR036950">
    <property type="entry name" value="PBP_transglycosylase"/>
</dbReference>
<keyword evidence="6" id="KW-0808">Transferase</keyword>
<evidence type="ECO:0000256" key="9">
    <source>
        <dbReference type="ARBA" id="ARBA00022984"/>
    </source>
</evidence>
<evidence type="ECO:0000256" key="5">
    <source>
        <dbReference type="ARBA" id="ARBA00022676"/>
    </source>
</evidence>
<evidence type="ECO:0000256" key="14">
    <source>
        <dbReference type="ARBA" id="ARBA00049902"/>
    </source>
</evidence>
<protein>
    <recommendedName>
        <fullName evidence="13">peptidoglycan glycosyltransferase</fullName>
        <ecNumber evidence="13">2.4.99.28</ecNumber>
    </recommendedName>
</protein>
<keyword evidence="9" id="KW-0573">Peptidoglycan synthesis</keyword>
<dbReference type="InterPro" id="IPR012338">
    <property type="entry name" value="Beta-lactam/transpept-like"/>
</dbReference>
<dbReference type="Pfam" id="PF00912">
    <property type="entry name" value="Transgly"/>
    <property type="match status" value="1"/>
</dbReference>
<keyword evidence="12" id="KW-0961">Cell wall biogenesis/degradation</keyword>
<dbReference type="GO" id="GO:0006508">
    <property type="term" value="P:proteolysis"/>
    <property type="evidence" value="ECO:0007669"/>
    <property type="project" value="UniProtKB-KW"/>
</dbReference>
<dbReference type="GO" id="GO:0008360">
    <property type="term" value="P:regulation of cell shape"/>
    <property type="evidence" value="ECO:0007669"/>
    <property type="project" value="UniProtKB-KW"/>
</dbReference>
<dbReference type="GO" id="GO:0008658">
    <property type="term" value="F:penicillin binding"/>
    <property type="evidence" value="ECO:0007669"/>
    <property type="project" value="InterPro"/>
</dbReference>
<reference evidence="17" key="1">
    <citation type="submission" date="2020-07" db="EMBL/GenBank/DDBJ databases">
        <title>Huge and variable diversity of episymbiotic CPR bacteria and DPANN archaea in groundwater ecosystems.</title>
        <authorList>
            <person name="He C.Y."/>
            <person name="Keren R."/>
            <person name="Whittaker M."/>
            <person name="Farag I.F."/>
            <person name="Doudna J."/>
            <person name="Cate J.H.D."/>
            <person name="Banfield J.F."/>
        </authorList>
    </citation>
    <scope>NUCLEOTIDE SEQUENCE</scope>
    <source>
        <strain evidence="17">NC_groundwater_191_Ag_S-0.1um_45_8</strain>
    </source>
</reference>
<feature type="non-terminal residue" evidence="17">
    <location>
        <position position="1"/>
    </location>
</feature>
<comment type="subcellular location">
    <subcellularLocation>
        <location evidence="1">Cell membrane</location>
    </subcellularLocation>
</comment>
<dbReference type="GO" id="GO:0004180">
    <property type="term" value="F:carboxypeptidase activity"/>
    <property type="evidence" value="ECO:0007669"/>
    <property type="project" value="UniProtKB-KW"/>
</dbReference>
<evidence type="ECO:0000259" key="15">
    <source>
        <dbReference type="Pfam" id="PF00905"/>
    </source>
</evidence>
<sequence>RAFLSNLTSDSLQGGSTITQQFVKKSILSDERTLTRKIKEAILALELERRYSKDEILNFYLNQIPYGSNAYGIEAAAQTFFSKKANDLTLSEAVLLASLPKATSYYSPYGEHRDELITRQHNILNKMAELNYISSAEAERAKKQTLNFSKIKSGIQAPHFVFYVKNLVEEKYGEEYVAKAGLKVITTLDWDLQNIAETAVAAGADRNDKVGAHNAALTALDPKTGQVLVMVGSRDYFKDPVPAGCEPGVNCQFEGNVNVVTRLRQPGSAFKPFVYATAFKKGYTDKTILFDIPTQFDTGCNPLGQPQSVGTKCYSPRNFDFKFRGPVTARVALANSLNVPAVQMLYLAGVEDSINTAEDMGLTTLKDRSRFGLSLVLGGGEIKLLELASAFGVLATEGVRHAPVSILRIENSKGEVLEEFKDEPSQVLDPEISRLVTNILSDNNARIPIFGPRSPLFFEGRPVAAKTGTTNEFRDGWTLGYTPSLVAGVWVGNNDNIPIKQEPGVYVAAPIWRDFMTQAFEKLNLVPESFTPPQIKEVVKPILNGEYIINGEIHSTLYYINRNDPTGPAPANPYTDPMFNNWESAVRAWFGPIVSVATSTPSR</sequence>
<evidence type="ECO:0000256" key="11">
    <source>
        <dbReference type="ARBA" id="ARBA00023268"/>
    </source>
</evidence>
<keyword evidence="2" id="KW-1003">Cell membrane</keyword>
<keyword evidence="4" id="KW-0645">Protease</keyword>
<evidence type="ECO:0000256" key="10">
    <source>
        <dbReference type="ARBA" id="ARBA00023136"/>
    </source>
</evidence>
<dbReference type="Gene3D" id="1.10.3810.10">
    <property type="entry name" value="Biosynthetic peptidoglycan transglycosylase-like"/>
    <property type="match status" value="1"/>
</dbReference>
<accession>A0A9D6DS90</accession>
<keyword evidence="10" id="KW-0472">Membrane</keyword>
<dbReference type="InterPro" id="IPR050396">
    <property type="entry name" value="Glycosyltr_51/Transpeptidase"/>
</dbReference>
<evidence type="ECO:0000256" key="7">
    <source>
        <dbReference type="ARBA" id="ARBA00022801"/>
    </source>
</evidence>
<proteinExistence type="predicted"/>
<dbReference type="PANTHER" id="PTHR32282">
    <property type="entry name" value="BINDING PROTEIN TRANSPEPTIDASE, PUTATIVE-RELATED"/>
    <property type="match status" value="1"/>
</dbReference>
<dbReference type="Gene3D" id="3.40.710.10">
    <property type="entry name" value="DD-peptidase/beta-lactamase superfamily"/>
    <property type="match status" value="1"/>
</dbReference>
<comment type="catalytic activity">
    <reaction evidence="14">
        <text>[GlcNAc-(1-&gt;4)-Mur2Ac(oyl-L-Ala-gamma-D-Glu-L-Lys-D-Ala-D-Ala)](n)-di-trans,octa-cis-undecaprenyl diphosphate + beta-D-GlcNAc-(1-&gt;4)-Mur2Ac(oyl-L-Ala-gamma-D-Glu-L-Lys-D-Ala-D-Ala)-di-trans,octa-cis-undecaprenyl diphosphate = [GlcNAc-(1-&gt;4)-Mur2Ac(oyl-L-Ala-gamma-D-Glu-L-Lys-D-Ala-D-Ala)](n+1)-di-trans,octa-cis-undecaprenyl diphosphate + di-trans,octa-cis-undecaprenyl diphosphate + H(+)</text>
        <dbReference type="Rhea" id="RHEA:23708"/>
        <dbReference type="Rhea" id="RHEA-COMP:9602"/>
        <dbReference type="Rhea" id="RHEA-COMP:9603"/>
        <dbReference type="ChEBI" id="CHEBI:15378"/>
        <dbReference type="ChEBI" id="CHEBI:58405"/>
        <dbReference type="ChEBI" id="CHEBI:60033"/>
        <dbReference type="ChEBI" id="CHEBI:78435"/>
        <dbReference type="EC" id="2.4.99.28"/>
    </reaction>
</comment>
<dbReference type="EC" id="2.4.99.28" evidence="13"/>
<dbReference type="GO" id="GO:0009252">
    <property type="term" value="P:peptidoglycan biosynthetic process"/>
    <property type="evidence" value="ECO:0007669"/>
    <property type="project" value="UniProtKB-KW"/>
</dbReference>
<keyword evidence="7" id="KW-0378">Hydrolase</keyword>
<gene>
    <name evidence="17" type="ORF">HYT38_01715</name>
</gene>
<evidence type="ECO:0000259" key="16">
    <source>
        <dbReference type="Pfam" id="PF00912"/>
    </source>
</evidence>
<feature type="domain" description="Glycosyl transferase family 51" evidence="16">
    <location>
        <begin position="1"/>
        <end position="127"/>
    </location>
</feature>
<dbReference type="SUPFAM" id="SSF56601">
    <property type="entry name" value="beta-lactamase/transpeptidase-like"/>
    <property type="match status" value="1"/>
</dbReference>
<keyword evidence="8" id="KW-0133">Cell shape</keyword>
<evidence type="ECO:0000256" key="12">
    <source>
        <dbReference type="ARBA" id="ARBA00023316"/>
    </source>
</evidence>